<proteinExistence type="predicted"/>
<dbReference type="EMBL" id="SBII01000001">
    <property type="protein sequence ID" value="RWX03363.1"/>
    <property type="molecule type" value="Genomic_DNA"/>
</dbReference>
<dbReference type="Proteomes" id="UP000287527">
    <property type="component" value="Unassembled WGS sequence"/>
</dbReference>
<dbReference type="AlphaFoldDB" id="A0A444HER9"/>
<accession>A0A444HER9</accession>
<comment type="caution">
    <text evidence="1">The sequence shown here is derived from an EMBL/GenBank/DDBJ whole genome shotgun (WGS) entry which is preliminary data.</text>
</comment>
<dbReference type="OrthoDB" id="880361at2"/>
<evidence type="ECO:0000313" key="1">
    <source>
        <dbReference type="EMBL" id="RWX03363.1"/>
    </source>
</evidence>
<sequence>MGMFPIAINGKYHNHTNVRIILFGRQLMTVKAINYKRADAVNGVKVVGTSKTIGHTQGDENCTGSITLLMGEVNAIQMSLPPGKTLMDIPAFPIPVSFVDENGLLIAHELIQVKFMENGMGADSGSNDALQVEIPLFITDINFNA</sequence>
<gene>
    <name evidence="1" type="ORF">EPI11_00090</name>
</gene>
<name>A0A444HER9_9FLAO</name>
<dbReference type="RefSeq" id="WP_128387919.1">
    <property type="nucleotide sequence ID" value="NZ_SBII01000001.1"/>
</dbReference>
<organism evidence="1 2">
    <name type="scientific">Flavobacterium cerinum</name>
    <dbReference type="NCBI Taxonomy" id="2502784"/>
    <lineage>
        <taxon>Bacteria</taxon>
        <taxon>Pseudomonadati</taxon>
        <taxon>Bacteroidota</taxon>
        <taxon>Flavobacteriia</taxon>
        <taxon>Flavobacteriales</taxon>
        <taxon>Flavobacteriaceae</taxon>
        <taxon>Flavobacterium</taxon>
    </lineage>
</organism>
<keyword evidence="2" id="KW-1185">Reference proteome</keyword>
<reference evidence="1 2" key="1">
    <citation type="submission" date="2019-01" db="EMBL/GenBank/DDBJ databases">
        <title>Flavobacterium sp. nov.,isolated from freshwater.</title>
        <authorList>
            <person name="Zhang R."/>
            <person name="Du Z.-J."/>
        </authorList>
    </citation>
    <scope>NUCLEOTIDE SEQUENCE [LARGE SCALE GENOMIC DNA]</scope>
    <source>
        <strain evidence="1 2">1E403</strain>
    </source>
</reference>
<evidence type="ECO:0000313" key="2">
    <source>
        <dbReference type="Proteomes" id="UP000287527"/>
    </source>
</evidence>
<protein>
    <submittedName>
        <fullName evidence="1">Uncharacterized protein</fullName>
    </submittedName>
</protein>